<evidence type="ECO:0000256" key="1">
    <source>
        <dbReference type="SAM" id="Phobius"/>
    </source>
</evidence>
<keyword evidence="1" id="KW-1133">Transmembrane helix</keyword>
<protein>
    <submittedName>
        <fullName evidence="2">Uncharacterized protein</fullName>
    </submittedName>
</protein>
<evidence type="ECO:0000313" key="2">
    <source>
        <dbReference type="EMBL" id="QHS82444.1"/>
    </source>
</evidence>
<feature type="transmembrane region" description="Helical" evidence="1">
    <location>
        <begin position="145"/>
        <end position="167"/>
    </location>
</feature>
<accession>A0A6C0ARL8</accession>
<keyword evidence="1" id="KW-0812">Transmembrane</keyword>
<dbReference type="AlphaFoldDB" id="A0A6C0ARL8"/>
<feature type="transmembrane region" description="Helical" evidence="1">
    <location>
        <begin position="6"/>
        <end position="23"/>
    </location>
</feature>
<name>A0A6C0ARL8_9ZZZZ</name>
<proteinExistence type="predicted"/>
<dbReference type="EMBL" id="MN740768">
    <property type="protein sequence ID" value="QHS82444.1"/>
    <property type="molecule type" value="Genomic_DNA"/>
</dbReference>
<reference evidence="2" key="1">
    <citation type="journal article" date="2020" name="Nature">
        <title>Giant virus diversity and host interactions through global metagenomics.</title>
        <authorList>
            <person name="Schulz F."/>
            <person name="Roux S."/>
            <person name="Paez-Espino D."/>
            <person name="Jungbluth S."/>
            <person name="Walsh D.A."/>
            <person name="Denef V.J."/>
            <person name="McMahon K.D."/>
            <person name="Konstantinidis K.T."/>
            <person name="Eloe-Fadrosh E.A."/>
            <person name="Kyrpides N.C."/>
            <person name="Woyke T."/>
        </authorList>
    </citation>
    <scope>NUCLEOTIDE SEQUENCE</scope>
    <source>
        <strain evidence="2">GVMAG-S-1101165-79</strain>
    </source>
</reference>
<organism evidence="2">
    <name type="scientific">viral metagenome</name>
    <dbReference type="NCBI Taxonomy" id="1070528"/>
    <lineage>
        <taxon>unclassified sequences</taxon>
        <taxon>metagenomes</taxon>
        <taxon>organismal metagenomes</taxon>
    </lineage>
</organism>
<sequence>MKSNNLTNLFILFFILIVLGFLYKSFSDKVSREETKDTYESIQKYLLDDVTLGKSKKPILWIHVPYEYNSRHWLSFGSRSSFDLNQPYLYLTVRSIIKQCDKSFTICIIDDNSFKKLIPDWNINMTNISDPILSNMRMLALSKLLYIYGGLICPISFVCVKDLIGLYNKGTRGDKMFVCETVNRNYTSQDLDFYPNFSFCGAPRESDTALELCEFIQRTISHDYTADTKFLGEIDKWFSERISKKQVNLIDGVEIGTKSIDDKQILIDNLMSNHYLDLYQGTYGILIPADEVLSRRNYEWFARLSEKQVLESDTIIGNYLLLSVAPGQQGVLEPLTPIVNKEITNKFVGFWKTPDYPGLWGLKPNFLGDNLYKAAYTGR</sequence>
<keyword evidence="1" id="KW-0472">Membrane</keyword>